<proteinExistence type="predicted"/>
<accession>A0A8S5UJE4</accession>
<organism evidence="1">
    <name type="scientific">Siphoviridae sp. ctTDf8</name>
    <dbReference type="NCBI Taxonomy" id="2825517"/>
    <lineage>
        <taxon>Viruses</taxon>
        <taxon>Duplodnaviria</taxon>
        <taxon>Heunggongvirae</taxon>
        <taxon>Uroviricota</taxon>
        <taxon>Caudoviricetes</taxon>
    </lineage>
</organism>
<protein>
    <submittedName>
        <fullName evidence="1">Uncharacterized protein</fullName>
    </submittedName>
</protein>
<sequence length="39" mass="4574">MFARLGKSSRHREDFPSLLRSESVKLFKEAFFLLRCAVT</sequence>
<name>A0A8S5UJE4_9CAUD</name>
<evidence type="ECO:0000313" key="1">
    <source>
        <dbReference type="EMBL" id="DAF94486.1"/>
    </source>
</evidence>
<dbReference type="EMBL" id="BK016093">
    <property type="protein sequence ID" value="DAF94486.1"/>
    <property type="molecule type" value="Genomic_DNA"/>
</dbReference>
<reference evidence="1" key="1">
    <citation type="journal article" date="2021" name="Proc. Natl. Acad. Sci. U.S.A.">
        <title>A Catalog of Tens of Thousands of Viruses from Human Metagenomes Reveals Hidden Associations with Chronic Diseases.</title>
        <authorList>
            <person name="Tisza M.J."/>
            <person name="Buck C.B."/>
        </authorList>
    </citation>
    <scope>NUCLEOTIDE SEQUENCE</scope>
    <source>
        <strain evidence="1">CtTDf8</strain>
    </source>
</reference>